<keyword evidence="5" id="KW-0325">Glycoprotein</keyword>
<evidence type="ECO:0000313" key="7">
    <source>
        <dbReference type="EMBL" id="KAK7891165.1"/>
    </source>
</evidence>
<dbReference type="InterPro" id="IPR028082">
    <property type="entry name" value="Peripla_BP_I"/>
</dbReference>
<name>A0AAW0NEG4_9GOBI</name>
<dbReference type="SUPFAM" id="SSF53822">
    <property type="entry name" value="Periplasmic binding protein-like I"/>
    <property type="match status" value="1"/>
</dbReference>
<organism evidence="7 8">
    <name type="scientific">Mugilogobius chulae</name>
    <name type="common">yellowstripe goby</name>
    <dbReference type="NCBI Taxonomy" id="88201"/>
    <lineage>
        <taxon>Eukaryota</taxon>
        <taxon>Metazoa</taxon>
        <taxon>Chordata</taxon>
        <taxon>Craniata</taxon>
        <taxon>Vertebrata</taxon>
        <taxon>Euteleostomi</taxon>
        <taxon>Actinopterygii</taxon>
        <taxon>Neopterygii</taxon>
        <taxon>Teleostei</taxon>
        <taxon>Neoteleostei</taxon>
        <taxon>Acanthomorphata</taxon>
        <taxon>Gobiaria</taxon>
        <taxon>Gobiiformes</taxon>
        <taxon>Gobioidei</taxon>
        <taxon>Gobiidae</taxon>
        <taxon>Gobionellinae</taxon>
        <taxon>Mugilogobius</taxon>
    </lineage>
</organism>
<evidence type="ECO:0000313" key="8">
    <source>
        <dbReference type="Proteomes" id="UP001460270"/>
    </source>
</evidence>
<gene>
    <name evidence="7" type="ORF">WMY93_023128</name>
</gene>
<evidence type="ECO:0000256" key="4">
    <source>
        <dbReference type="ARBA" id="ARBA00023136"/>
    </source>
</evidence>
<feature type="domain" description="Receptor ligand binding region" evidence="6">
    <location>
        <begin position="19"/>
        <end position="79"/>
    </location>
</feature>
<sequence>MWCDWTAIRLEPGLEKVGRDSTYEQEGKVQFVMDAVYAMAHALHAMHRQLCAGAPGLCPRMANIDGKELLSYIRAVNFNVCHCVMRSGPVFECSVERERVVVSINP</sequence>
<accession>A0AAW0NEG4</accession>
<protein>
    <recommendedName>
        <fullName evidence="6">Receptor ligand binding region domain-containing protein</fullName>
    </recommendedName>
</protein>
<reference evidence="8" key="1">
    <citation type="submission" date="2024-04" db="EMBL/GenBank/DDBJ databases">
        <title>Salinicola lusitanus LLJ914,a marine bacterium isolated from the Okinawa Trough.</title>
        <authorList>
            <person name="Li J."/>
        </authorList>
    </citation>
    <scope>NUCLEOTIDE SEQUENCE [LARGE SCALE GENOMIC DNA]</scope>
</reference>
<comment type="subcellular location">
    <subcellularLocation>
        <location evidence="1">Membrane</location>
    </subcellularLocation>
</comment>
<dbReference type="AlphaFoldDB" id="A0AAW0NEG4"/>
<dbReference type="Proteomes" id="UP001460270">
    <property type="component" value="Unassembled WGS sequence"/>
</dbReference>
<dbReference type="Gene3D" id="3.40.50.2300">
    <property type="match status" value="1"/>
</dbReference>
<evidence type="ECO:0000259" key="6">
    <source>
        <dbReference type="Pfam" id="PF01094"/>
    </source>
</evidence>
<dbReference type="InterPro" id="IPR001828">
    <property type="entry name" value="ANF_lig-bd_rcpt"/>
</dbReference>
<dbReference type="Pfam" id="PF01094">
    <property type="entry name" value="ANF_receptor"/>
    <property type="match status" value="1"/>
</dbReference>
<evidence type="ECO:0000256" key="1">
    <source>
        <dbReference type="ARBA" id="ARBA00004370"/>
    </source>
</evidence>
<evidence type="ECO:0000256" key="3">
    <source>
        <dbReference type="ARBA" id="ARBA00022989"/>
    </source>
</evidence>
<keyword evidence="3" id="KW-1133">Transmembrane helix</keyword>
<dbReference type="EMBL" id="JBBPFD010000017">
    <property type="protein sequence ID" value="KAK7891165.1"/>
    <property type="molecule type" value="Genomic_DNA"/>
</dbReference>
<proteinExistence type="predicted"/>
<comment type="caution">
    <text evidence="7">The sequence shown here is derived from an EMBL/GenBank/DDBJ whole genome shotgun (WGS) entry which is preliminary data.</text>
</comment>
<keyword evidence="8" id="KW-1185">Reference proteome</keyword>
<evidence type="ECO:0000256" key="5">
    <source>
        <dbReference type="ARBA" id="ARBA00023180"/>
    </source>
</evidence>
<keyword evidence="4" id="KW-0472">Membrane</keyword>
<dbReference type="InterPro" id="IPR050726">
    <property type="entry name" value="mGluR"/>
</dbReference>
<keyword evidence="2" id="KW-0812">Transmembrane</keyword>
<dbReference type="GO" id="GO:0016020">
    <property type="term" value="C:membrane"/>
    <property type="evidence" value="ECO:0007669"/>
    <property type="project" value="UniProtKB-SubCell"/>
</dbReference>
<evidence type="ECO:0000256" key="2">
    <source>
        <dbReference type="ARBA" id="ARBA00022692"/>
    </source>
</evidence>
<dbReference type="PANTHER" id="PTHR24060">
    <property type="entry name" value="METABOTROPIC GLUTAMATE RECEPTOR"/>
    <property type="match status" value="1"/>
</dbReference>